<dbReference type="Proteomes" id="UP000531216">
    <property type="component" value="Unassembled WGS sequence"/>
</dbReference>
<reference evidence="2 3" key="1">
    <citation type="submission" date="2020-08" db="EMBL/GenBank/DDBJ databases">
        <title>Genomic Encyclopedia of Type Strains, Phase IV (KMG-IV): sequencing the most valuable type-strain genomes for metagenomic binning, comparative biology and taxonomic classification.</title>
        <authorList>
            <person name="Goeker M."/>
        </authorList>
    </citation>
    <scope>NUCLEOTIDE SEQUENCE [LARGE SCALE GENOMIC DNA]</scope>
    <source>
        <strain evidence="2 3">DSM 25024</strain>
    </source>
</reference>
<dbReference type="PANTHER" id="PTHR43818:SF7">
    <property type="entry name" value="DEHYDROGENASE"/>
    <property type="match status" value="1"/>
</dbReference>
<protein>
    <submittedName>
        <fullName evidence="2">D-galactose 1-dehydrogenase</fullName>
        <ecNumber evidence="2">1.1.1.48</ecNumber>
    </submittedName>
</protein>
<evidence type="ECO:0000313" key="2">
    <source>
        <dbReference type="EMBL" id="MBB3934962.1"/>
    </source>
</evidence>
<dbReference type="AlphaFoldDB" id="A0A7W6BY82"/>
<dbReference type="Gene3D" id="3.30.360.10">
    <property type="entry name" value="Dihydrodipicolinate Reductase, domain 2"/>
    <property type="match status" value="1"/>
</dbReference>
<dbReference type="RefSeq" id="WP_090964057.1">
    <property type="nucleotide sequence ID" value="NZ_FOOA01000011.1"/>
</dbReference>
<proteinExistence type="predicted"/>
<dbReference type="OrthoDB" id="9813657at2"/>
<dbReference type="PANTHER" id="PTHR43818">
    <property type="entry name" value="BCDNA.GH03377"/>
    <property type="match status" value="1"/>
</dbReference>
<dbReference type="EMBL" id="JACIDO010000002">
    <property type="protein sequence ID" value="MBB3934962.1"/>
    <property type="molecule type" value="Genomic_DNA"/>
</dbReference>
<dbReference type="EC" id="1.1.1.48" evidence="2"/>
<accession>A0A7W6BY82</accession>
<dbReference type="GO" id="GO:0019151">
    <property type="term" value="F:galactose 1-dehydrogenase activity"/>
    <property type="evidence" value="ECO:0007669"/>
    <property type="project" value="UniProtKB-EC"/>
</dbReference>
<name>A0A7W6BY82_9HYPH</name>
<dbReference type="Pfam" id="PF01408">
    <property type="entry name" value="GFO_IDH_MocA"/>
    <property type="match status" value="1"/>
</dbReference>
<keyword evidence="2" id="KW-0560">Oxidoreductase</keyword>
<dbReference type="InterPro" id="IPR036291">
    <property type="entry name" value="NAD(P)-bd_dom_sf"/>
</dbReference>
<feature type="domain" description="Gfo/Idh/MocA-like oxidoreductase N-terminal" evidence="1">
    <location>
        <begin position="3"/>
        <end position="113"/>
    </location>
</feature>
<dbReference type="InterPro" id="IPR050463">
    <property type="entry name" value="Gfo/Idh/MocA_oxidrdct_glycsds"/>
</dbReference>
<keyword evidence="3" id="KW-1185">Reference proteome</keyword>
<dbReference type="SUPFAM" id="SSF51735">
    <property type="entry name" value="NAD(P)-binding Rossmann-fold domains"/>
    <property type="match status" value="1"/>
</dbReference>
<sequence>MTLRVAIVGLGKIARDQHVPSIATVEGVELTAVASRNASLDGVACFSTLDEMLGHADLFEAVALCTPPQGRHELAHAALSAGKHVLLEKPPGATVSEVRPLEALAREKGVSLFATWHSRFAPAVEPARAFLAQSRIRSVRIEWKEDVRKWHPGQEWIWEPGGLGVFDPGINALSILTAILPRPVFLTKSDLSFPENRAAPIAAALAFSDGAGVPVEADFDWRETRGEIWNIMAETDAGSLTVADGGKRMLVDGQVRLDEPDREYAAIYRRFAELAATGGIDVDLSPLQHVADAFLLGRRHVVEAFVES</sequence>
<dbReference type="GO" id="GO:0000166">
    <property type="term" value="F:nucleotide binding"/>
    <property type="evidence" value="ECO:0007669"/>
    <property type="project" value="InterPro"/>
</dbReference>
<evidence type="ECO:0000259" key="1">
    <source>
        <dbReference type="Pfam" id="PF01408"/>
    </source>
</evidence>
<gene>
    <name evidence="2" type="ORF">GGR05_001090</name>
</gene>
<comment type="caution">
    <text evidence="2">The sequence shown here is derived from an EMBL/GenBank/DDBJ whole genome shotgun (WGS) entry which is preliminary data.</text>
</comment>
<dbReference type="InterPro" id="IPR000683">
    <property type="entry name" value="Gfo/Idh/MocA-like_OxRdtase_N"/>
</dbReference>
<organism evidence="2 3">
    <name type="scientific">Aureimonas phyllosphaerae</name>
    <dbReference type="NCBI Taxonomy" id="1166078"/>
    <lineage>
        <taxon>Bacteria</taxon>
        <taxon>Pseudomonadati</taxon>
        <taxon>Pseudomonadota</taxon>
        <taxon>Alphaproteobacteria</taxon>
        <taxon>Hyphomicrobiales</taxon>
        <taxon>Aurantimonadaceae</taxon>
        <taxon>Aureimonas</taxon>
    </lineage>
</organism>
<evidence type="ECO:0000313" key="3">
    <source>
        <dbReference type="Proteomes" id="UP000531216"/>
    </source>
</evidence>
<dbReference type="Gene3D" id="3.40.50.720">
    <property type="entry name" value="NAD(P)-binding Rossmann-like Domain"/>
    <property type="match status" value="1"/>
</dbReference>